<evidence type="ECO:0000256" key="2">
    <source>
        <dbReference type="ARBA" id="ARBA00023186"/>
    </source>
</evidence>
<dbReference type="Proteomes" id="UP001225605">
    <property type="component" value="Unassembled WGS sequence"/>
</dbReference>
<reference evidence="4 5" key="1">
    <citation type="submission" date="2017-06" db="EMBL/GenBank/DDBJ databases">
        <title>Cultured bacterium strain Saccharothrix yanglingensis Hhs.015.</title>
        <authorList>
            <person name="Xia Y."/>
        </authorList>
    </citation>
    <scope>NUCLEOTIDE SEQUENCE [LARGE SCALE GENOMIC DNA]</scope>
    <source>
        <strain evidence="4 5">Hhs.015</strain>
    </source>
</reference>
<keyword evidence="5" id="KW-1185">Reference proteome</keyword>
<evidence type="ECO:0000313" key="5">
    <source>
        <dbReference type="Proteomes" id="UP001225605"/>
    </source>
</evidence>
<organism evidence="4 5">
    <name type="scientific">Saccharothrix yanglingensis</name>
    <dbReference type="NCBI Taxonomy" id="659496"/>
    <lineage>
        <taxon>Bacteria</taxon>
        <taxon>Bacillati</taxon>
        <taxon>Actinomycetota</taxon>
        <taxon>Actinomycetes</taxon>
        <taxon>Pseudonocardiales</taxon>
        <taxon>Pseudonocardiaceae</taxon>
        <taxon>Saccharothrix</taxon>
    </lineage>
</organism>
<feature type="compositionally biased region" description="Low complexity" evidence="3">
    <location>
        <begin position="94"/>
        <end position="115"/>
    </location>
</feature>
<dbReference type="PIRSF" id="PIRSF009467">
    <property type="entry name" value="Ureas_acces_UreF"/>
    <property type="match status" value="1"/>
</dbReference>
<dbReference type="RefSeq" id="WP_306744614.1">
    <property type="nucleotide sequence ID" value="NZ_NSDM01000002.1"/>
</dbReference>
<evidence type="ECO:0000256" key="1">
    <source>
        <dbReference type="ARBA" id="ARBA00022988"/>
    </source>
</evidence>
<proteinExistence type="predicted"/>
<dbReference type="InterPro" id="IPR002639">
    <property type="entry name" value="UreF"/>
</dbReference>
<comment type="caution">
    <text evidence="4">The sequence shown here is derived from an EMBL/GenBank/DDBJ whole genome shotgun (WGS) entry which is preliminary data.</text>
</comment>
<dbReference type="EMBL" id="NSDM01000002">
    <property type="protein sequence ID" value="MDQ2583504.1"/>
    <property type="molecule type" value="Genomic_DNA"/>
</dbReference>
<accession>A0ABU0WYT4</accession>
<name>A0ABU0WYT4_9PSEU</name>
<dbReference type="PANTHER" id="PTHR33620">
    <property type="entry name" value="UREASE ACCESSORY PROTEIN F"/>
    <property type="match status" value="1"/>
</dbReference>
<keyword evidence="1" id="KW-0996">Nickel insertion</keyword>
<keyword evidence="2" id="KW-0143">Chaperone</keyword>
<sequence>MRPDELADAAGTAAVLCLVDSRFPGGGHAHSGGVEEAVARGLVTDVPSLASFLRGRLRTAGALAAAFAAAATHAARERPDRDRWRELDAELDARTPSPAQRAASRAQGRGTARAGRLAWPSPALDDLLAATPRPHHPIVLGALAGIAGASPRDSALAAAYLSVSGPASACVRLLGLDPFRANAVVADLSAPMGRIAATAAGMCDVPPRDLPAPSAPALDLFAETHDRTHRLEVRLFAS</sequence>
<dbReference type="PANTHER" id="PTHR33620:SF1">
    <property type="entry name" value="UREASE ACCESSORY PROTEIN F"/>
    <property type="match status" value="1"/>
</dbReference>
<dbReference type="InterPro" id="IPR038277">
    <property type="entry name" value="UreF_sf"/>
</dbReference>
<evidence type="ECO:0000313" key="4">
    <source>
        <dbReference type="EMBL" id="MDQ2583504.1"/>
    </source>
</evidence>
<dbReference type="Gene3D" id="1.10.4190.10">
    <property type="entry name" value="Urease accessory protein UreF"/>
    <property type="match status" value="1"/>
</dbReference>
<gene>
    <name evidence="4" type="ORF">CKY47_05815</name>
</gene>
<protein>
    <submittedName>
        <fullName evidence="4">Urease accessory protein UreF</fullName>
    </submittedName>
</protein>
<feature type="region of interest" description="Disordered" evidence="3">
    <location>
        <begin position="90"/>
        <end position="115"/>
    </location>
</feature>
<dbReference type="Pfam" id="PF01730">
    <property type="entry name" value="UreF"/>
    <property type="match status" value="1"/>
</dbReference>
<evidence type="ECO:0000256" key="3">
    <source>
        <dbReference type="SAM" id="MobiDB-lite"/>
    </source>
</evidence>